<feature type="transmembrane region" description="Helical" evidence="7">
    <location>
        <begin position="208"/>
        <end position="229"/>
    </location>
</feature>
<dbReference type="OrthoDB" id="10017208at2759"/>
<comment type="similarity">
    <text evidence="5">Belongs to the SAT4 family.</text>
</comment>
<reference evidence="9 10" key="1">
    <citation type="submission" date="2019-01" db="EMBL/GenBank/DDBJ databases">
        <title>Intercellular communication is required for trap formation in the nematode-trapping fungus Duddingtonia flagrans.</title>
        <authorList>
            <person name="Youssar L."/>
            <person name="Wernet V."/>
            <person name="Hensel N."/>
            <person name="Hildebrandt H.-G."/>
            <person name="Fischer R."/>
        </authorList>
    </citation>
    <scope>NUCLEOTIDE SEQUENCE [LARGE SCALE GENOMIC DNA]</scope>
    <source>
        <strain evidence="9 10">CBS H-5679</strain>
    </source>
</reference>
<dbReference type="PANTHER" id="PTHR33048">
    <property type="entry name" value="PTH11-LIKE INTEGRAL MEMBRANE PROTEIN (AFU_ORTHOLOGUE AFUA_5G11245)"/>
    <property type="match status" value="1"/>
</dbReference>
<dbReference type="InterPro" id="IPR049326">
    <property type="entry name" value="Rhodopsin_dom_fungi"/>
</dbReference>
<protein>
    <recommendedName>
        <fullName evidence="8">Rhodopsin domain-containing protein</fullName>
    </recommendedName>
</protein>
<keyword evidence="4 7" id="KW-0472">Membrane</keyword>
<keyword evidence="3 7" id="KW-1133">Transmembrane helix</keyword>
<evidence type="ECO:0000256" key="3">
    <source>
        <dbReference type="ARBA" id="ARBA00022989"/>
    </source>
</evidence>
<gene>
    <name evidence="9" type="ORF">DFL_002041</name>
</gene>
<evidence type="ECO:0000259" key="8">
    <source>
        <dbReference type="Pfam" id="PF20684"/>
    </source>
</evidence>
<evidence type="ECO:0000256" key="6">
    <source>
        <dbReference type="SAM" id="MobiDB-lite"/>
    </source>
</evidence>
<feature type="transmembrane region" description="Helical" evidence="7">
    <location>
        <begin position="130"/>
        <end position="149"/>
    </location>
</feature>
<accession>A0A437A9D3</accession>
<keyword evidence="2 7" id="KW-0812">Transmembrane</keyword>
<dbReference type="GO" id="GO:0016020">
    <property type="term" value="C:membrane"/>
    <property type="evidence" value="ECO:0007669"/>
    <property type="project" value="UniProtKB-SubCell"/>
</dbReference>
<dbReference type="RefSeq" id="XP_067493378.1">
    <property type="nucleotide sequence ID" value="XM_067630767.1"/>
</dbReference>
<feature type="transmembrane region" description="Helical" evidence="7">
    <location>
        <begin position="161"/>
        <end position="188"/>
    </location>
</feature>
<evidence type="ECO:0000313" key="10">
    <source>
        <dbReference type="Proteomes" id="UP000283090"/>
    </source>
</evidence>
<feature type="transmembrane region" description="Helical" evidence="7">
    <location>
        <begin position="66"/>
        <end position="90"/>
    </location>
</feature>
<name>A0A437A9D3_ARTFL</name>
<keyword evidence="10" id="KW-1185">Reference proteome</keyword>
<dbReference type="InterPro" id="IPR052337">
    <property type="entry name" value="SAT4-like"/>
</dbReference>
<evidence type="ECO:0000256" key="1">
    <source>
        <dbReference type="ARBA" id="ARBA00004141"/>
    </source>
</evidence>
<dbReference type="PANTHER" id="PTHR33048:SF47">
    <property type="entry name" value="INTEGRAL MEMBRANE PROTEIN-RELATED"/>
    <property type="match status" value="1"/>
</dbReference>
<dbReference type="Pfam" id="PF20684">
    <property type="entry name" value="Fung_rhodopsin"/>
    <property type="match status" value="1"/>
</dbReference>
<organism evidence="9 10">
    <name type="scientific">Arthrobotrys flagrans</name>
    <name type="common">Nematode-trapping fungus</name>
    <name type="synonym">Trichothecium flagrans</name>
    <dbReference type="NCBI Taxonomy" id="97331"/>
    <lineage>
        <taxon>Eukaryota</taxon>
        <taxon>Fungi</taxon>
        <taxon>Dikarya</taxon>
        <taxon>Ascomycota</taxon>
        <taxon>Pezizomycotina</taxon>
        <taxon>Orbiliomycetes</taxon>
        <taxon>Orbiliales</taxon>
        <taxon>Orbiliaceae</taxon>
        <taxon>Arthrobotrys</taxon>
    </lineage>
</organism>
<evidence type="ECO:0000256" key="5">
    <source>
        <dbReference type="ARBA" id="ARBA00038359"/>
    </source>
</evidence>
<dbReference type="AlphaFoldDB" id="A0A437A9D3"/>
<comment type="subcellular location">
    <subcellularLocation>
        <location evidence="1">Membrane</location>
        <topology evidence="1">Multi-pass membrane protein</topology>
    </subcellularLocation>
</comment>
<dbReference type="Proteomes" id="UP000283090">
    <property type="component" value="Unassembled WGS sequence"/>
</dbReference>
<feature type="domain" description="Rhodopsin" evidence="8">
    <location>
        <begin position="45"/>
        <end position="301"/>
    </location>
</feature>
<evidence type="ECO:0000256" key="7">
    <source>
        <dbReference type="SAM" id="Phobius"/>
    </source>
</evidence>
<comment type="caution">
    <text evidence="9">The sequence shown here is derived from an EMBL/GenBank/DDBJ whole genome shotgun (WGS) entry which is preliminary data.</text>
</comment>
<dbReference type="VEuPathDB" id="FungiDB:DFL_002041"/>
<feature type="transmembrane region" description="Helical" evidence="7">
    <location>
        <begin position="23"/>
        <end position="45"/>
    </location>
</feature>
<evidence type="ECO:0000313" key="9">
    <source>
        <dbReference type="EMBL" id="RVD87834.1"/>
    </source>
</evidence>
<dbReference type="GeneID" id="93584352"/>
<evidence type="ECO:0000256" key="2">
    <source>
        <dbReference type="ARBA" id="ARBA00022692"/>
    </source>
</evidence>
<feature type="region of interest" description="Disordered" evidence="6">
    <location>
        <begin position="343"/>
        <end position="381"/>
    </location>
</feature>
<evidence type="ECO:0000256" key="4">
    <source>
        <dbReference type="ARBA" id="ARBA00023136"/>
    </source>
</evidence>
<dbReference type="EMBL" id="SAEB01000003">
    <property type="protein sequence ID" value="RVD87834.1"/>
    <property type="molecule type" value="Genomic_DNA"/>
</dbReference>
<proteinExistence type="inferred from homology"/>
<feature type="transmembrane region" description="Helical" evidence="7">
    <location>
        <begin position="241"/>
        <end position="266"/>
    </location>
</feature>
<sequence length="381" mass="42834">MADKASQCHFDRLHCRRPENVPLAFIVFPIVEWLLVGLATIFVALRIYMRNYRNKHDFFHFTASDWTIILTLLCFFATAACDTVMVTSGFSDERLSLDQTLEDPWSAYLRLNKTRLRQLLKMLYASSMPYYLSLWGVKFYLVALFYQLIPPATMPKQRIALHIITVFVISSCFVWLGLNIFWCIPIISNWEVEHPQDACVAYFAYNPYIITVSLHAGTEIMIFSLPFSFLHVLRRNNKKQFYAATAVFAIGFVGVIITLGRVAYVFTAGSGPIIGMQQAWAAVEQSVGIIVCCLPAFKTLAAGRERGVIDPDASIMRVETFEQEGRGRRGSLTSMLLPGGLSRKNSLNKISSSATTGELAPTAERPRPQRKATGLETISDA</sequence>
<feature type="compositionally biased region" description="Polar residues" evidence="6">
    <location>
        <begin position="343"/>
        <end position="356"/>
    </location>
</feature>
<dbReference type="STRING" id="97331.A0A437A9D3"/>